<sequence>ERYFRRKHMLSWDLFLHNANCVKQYDQFFEQGRNCIGDLGHNTIEKVNATLRMMAYGVLADFIDNNLTMGKSTSILCVKKFAKAVVEVFEQSI</sequence>
<dbReference type="PANTHER" id="PTHR47150:SF7">
    <property type="entry name" value="NUCLEASE"/>
    <property type="match status" value="1"/>
</dbReference>
<evidence type="ECO:0000313" key="2">
    <source>
        <dbReference type="Proteomes" id="UP000015105"/>
    </source>
</evidence>
<reference evidence="1" key="5">
    <citation type="journal article" date="2021" name="G3 (Bethesda)">
        <title>Aegilops tauschii genome assembly Aet v5.0 features greater sequence contiguity and improved annotation.</title>
        <authorList>
            <person name="Wang L."/>
            <person name="Zhu T."/>
            <person name="Rodriguez J.C."/>
            <person name="Deal K.R."/>
            <person name="Dubcovsky J."/>
            <person name="McGuire P.E."/>
            <person name="Lux T."/>
            <person name="Spannagl M."/>
            <person name="Mayer K.F.X."/>
            <person name="Baldrich P."/>
            <person name="Meyers B.C."/>
            <person name="Huo N."/>
            <person name="Gu Y.Q."/>
            <person name="Zhou H."/>
            <person name="Devos K.M."/>
            <person name="Bennetzen J.L."/>
            <person name="Unver T."/>
            <person name="Budak H."/>
            <person name="Gulick P.J."/>
            <person name="Galiba G."/>
            <person name="Kalapos B."/>
            <person name="Nelson D.R."/>
            <person name="Li P."/>
            <person name="You F.M."/>
            <person name="Luo M.C."/>
            <person name="Dvorak J."/>
        </authorList>
    </citation>
    <scope>NUCLEOTIDE SEQUENCE [LARGE SCALE GENOMIC DNA]</scope>
    <source>
        <strain evidence="1">cv. AL8/78</strain>
    </source>
</reference>
<accession>A0A453RLP0</accession>
<keyword evidence="2" id="KW-1185">Reference proteome</keyword>
<dbReference type="Gramene" id="AET7Gv20624600.51">
    <property type="protein sequence ID" value="AET7Gv20624600.51"/>
    <property type="gene ID" value="AET7Gv20624600"/>
</dbReference>
<organism evidence="1 2">
    <name type="scientific">Aegilops tauschii subsp. strangulata</name>
    <name type="common">Goatgrass</name>
    <dbReference type="NCBI Taxonomy" id="200361"/>
    <lineage>
        <taxon>Eukaryota</taxon>
        <taxon>Viridiplantae</taxon>
        <taxon>Streptophyta</taxon>
        <taxon>Embryophyta</taxon>
        <taxon>Tracheophyta</taxon>
        <taxon>Spermatophyta</taxon>
        <taxon>Magnoliopsida</taxon>
        <taxon>Liliopsida</taxon>
        <taxon>Poales</taxon>
        <taxon>Poaceae</taxon>
        <taxon>BOP clade</taxon>
        <taxon>Pooideae</taxon>
        <taxon>Triticodae</taxon>
        <taxon>Triticeae</taxon>
        <taxon>Triticinae</taxon>
        <taxon>Aegilops</taxon>
    </lineage>
</organism>
<reference evidence="2" key="2">
    <citation type="journal article" date="2017" name="Nat. Plants">
        <title>The Aegilops tauschii genome reveals multiple impacts of transposons.</title>
        <authorList>
            <person name="Zhao G."/>
            <person name="Zou C."/>
            <person name="Li K."/>
            <person name="Wang K."/>
            <person name="Li T."/>
            <person name="Gao L."/>
            <person name="Zhang X."/>
            <person name="Wang H."/>
            <person name="Yang Z."/>
            <person name="Liu X."/>
            <person name="Jiang W."/>
            <person name="Mao L."/>
            <person name="Kong X."/>
            <person name="Jiao Y."/>
            <person name="Jia J."/>
        </authorList>
    </citation>
    <scope>NUCLEOTIDE SEQUENCE [LARGE SCALE GENOMIC DNA]</scope>
    <source>
        <strain evidence="2">cv. AL8/78</strain>
    </source>
</reference>
<dbReference type="Proteomes" id="UP000015105">
    <property type="component" value="Chromosome 7D"/>
</dbReference>
<evidence type="ECO:0000313" key="1">
    <source>
        <dbReference type="EnsemblPlants" id="AET7Gv20624600.51"/>
    </source>
</evidence>
<name>A0A453RLP0_AEGTS</name>
<dbReference type="AlphaFoldDB" id="A0A453RLP0"/>
<reference evidence="1" key="3">
    <citation type="journal article" date="2017" name="Nature">
        <title>Genome sequence of the progenitor of the wheat D genome Aegilops tauschii.</title>
        <authorList>
            <person name="Luo M.C."/>
            <person name="Gu Y.Q."/>
            <person name="Puiu D."/>
            <person name="Wang H."/>
            <person name="Twardziok S.O."/>
            <person name="Deal K.R."/>
            <person name="Huo N."/>
            <person name="Zhu T."/>
            <person name="Wang L."/>
            <person name="Wang Y."/>
            <person name="McGuire P.E."/>
            <person name="Liu S."/>
            <person name="Long H."/>
            <person name="Ramasamy R.K."/>
            <person name="Rodriguez J.C."/>
            <person name="Van S.L."/>
            <person name="Yuan L."/>
            <person name="Wang Z."/>
            <person name="Xia Z."/>
            <person name="Xiao L."/>
            <person name="Anderson O.D."/>
            <person name="Ouyang S."/>
            <person name="Liang Y."/>
            <person name="Zimin A.V."/>
            <person name="Pertea G."/>
            <person name="Qi P."/>
            <person name="Bennetzen J.L."/>
            <person name="Dai X."/>
            <person name="Dawson M.W."/>
            <person name="Muller H.G."/>
            <person name="Kugler K."/>
            <person name="Rivarola-Duarte L."/>
            <person name="Spannagl M."/>
            <person name="Mayer K.F.X."/>
            <person name="Lu F.H."/>
            <person name="Bevan M.W."/>
            <person name="Leroy P."/>
            <person name="Li P."/>
            <person name="You F.M."/>
            <person name="Sun Q."/>
            <person name="Liu Z."/>
            <person name="Lyons E."/>
            <person name="Wicker T."/>
            <person name="Salzberg S.L."/>
            <person name="Devos K.M."/>
            <person name="Dvorak J."/>
        </authorList>
    </citation>
    <scope>NUCLEOTIDE SEQUENCE [LARGE SCALE GENOMIC DNA]</scope>
    <source>
        <strain evidence="1">cv. AL8/78</strain>
    </source>
</reference>
<reference evidence="2" key="1">
    <citation type="journal article" date="2014" name="Science">
        <title>Ancient hybridizations among the ancestral genomes of bread wheat.</title>
        <authorList>
            <consortium name="International Wheat Genome Sequencing Consortium,"/>
            <person name="Marcussen T."/>
            <person name="Sandve S.R."/>
            <person name="Heier L."/>
            <person name="Spannagl M."/>
            <person name="Pfeifer M."/>
            <person name="Jakobsen K.S."/>
            <person name="Wulff B.B."/>
            <person name="Steuernagel B."/>
            <person name="Mayer K.F."/>
            <person name="Olsen O.A."/>
        </authorList>
    </citation>
    <scope>NUCLEOTIDE SEQUENCE [LARGE SCALE GENOMIC DNA]</scope>
    <source>
        <strain evidence="2">cv. AL8/78</strain>
    </source>
</reference>
<dbReference type="EnsemblPlants" id="AET7Gv20624600.51">
    <property type="protein sequence ID" value="AET7Gv20624600.51"/>
    <property type="gene ID" value="AET7Gv20624600"/>
</dbReference>
<dbReference type="PANTHER" id="PTHR47150">
    <property type="entry name" value="OS12G0169200 PROTEIN"/>
    <property type="match status" value="1"/>
</dbReference>
<protein>
    <submittedName>
        <fullName evidence="1">Uncharacterized protein</fullName>
    </submittedName>
</protein>
<reference evidence="1" key="4">
    <citation type="submission" date="2019-03" db="UniProtKB">
        <authorList>
            <consortium name="EnsemblPlants"/>
        </authorList>
    </citation>
    <scope>IDENTIFICATION</scope>
</reference>
<proteinExistence type="predicted"/>